<gene>
    <name evidence="6" type="ORF">EVJ58_g2442</name>
</gene>
<dbReference type="AlphaFoldDB" id="A0A4Y9YT37"/>
<evidence type="ECO:0000313" key="6">
    <source>
        <dbReference type="EMBL" id="TFY64711.1"/>
    </source>
</evidence>
<dbReference type="Pfam" id="PF01753">
    <property type="entry name" value="zf-MYND"/>
    <property type="match status" value="1"/>
</dbReference>
<dbReference type="Proteomes" id="UP000298390">
    <property type="component" value="Unassembled WGS sequence"/>
</dbReference>
<evidence type="ECO:0000256" key="1">
    <source>
        <dbReference type="ARBA" id="ARBA00022723"/>
    </source>
</evidence>
<dbReference type="PROSITE" id="PS50865">
    <property type="entry name" value="ZF_MYND_2"/>
    <property type="match status" value="1"/>
</dbReference>
<dbReference type="Gene3D" id="6.10.140.2220">
    <property type="match status" value="1"/>
</dbReference>
<proteinExistence type="predicted"/>
<dbReference type="SUPFAM" id="SSF144232">
    <property type="entry name" value="HIT/MYND zinc finger-like"/>
    <property type="match status" value="1"/>
</dbReference>
<accession>A0A4Y9YT37</accession>
<dbReference type="STRING" id="34475.A0A4Y9YT37"/>
<dbReference type="InterPro" id="IPR002893">
    <property type="entry name" value="Znf_MYND"/>
</dbReference>
<keyword evidence="3" id="KW-0862">Zinc</keyword>
<evidence type="ECO:0000259" key="5">
    <source>
        <dbReference type="PROSITE" id="PS50865"/>
    </source>
</evidence>
<dbReference type="EMBL" id="SEKV01000090">
    <property type="protein sequence ID" value="TFY64711.1"/>
    <property type="molecule type" value="Genomic_DNA"/>
</dbReference>
<organism evidence="6 7">
    <name type="scientific">Rhodofomes roseus</name>
    <dbReference type="NCBI Taxonomy" id="34475"/>
    <lineage>
        <taxon>Eukaryota</taxon>
        <taxon>Fungi</taxon>
        <taxon>Dikarya</taxon>
        <taxon>Basidiomycota</taxon>
        <taxon>Agaricomycotina</taxon>
        <taxon>Agaricomycetes</taxon>
        <taxon>Polyporales</taxon>
        <taxon>Rhodofomes</taxon>
    </lineage>
</organism>
<evidence type="ECO:0000313" key="7">
    <source>
        <dbReference type="Proteomes" id="UP000298390"/>
    </source>
</evidence>
<dbReference type="GO" id="GO:0008270">
    <property type="term" value="F:zinc ion binding"/>
    <property type="evidence" value="ECO:0007669"/>
    <property type="project" value="UniProtKB-KW"/>
</dbReference>
<evidence type="ECO:0000256" key="2">
    <source>
        <dbReference type="ARBA" id="ARBA00022771"/>
    </source>
</evidence>
<evidence type="ECO:0000256" key="4">
    <source>
        <dbReference type="PROSITE-ProRule" id="PRU00134"/>
    </source>
</evidence>
<comment type="caution">
    <text evidence="6">The sequence shown here is derived from an EMBL/GenBank/DDBJ whole genome shotgun (WGS) entry which is preliminary data.</text>
</comment>
<name>A0A4Y9YT37_9APHY</name>
<reference evidence="6 7" key="1">
    <citation type="submission" date="2019-01" db="EMBL/GenBank/DDBJ databases">
        <title>Genome sequencing of the rare red list fungi Fomitopsis rosea.</title>
        <authorList>
            <person name="Buettner E."/>
            <person name="Kellner H."/>
        </authorList>
    </citation>
    <scope>NUCLEOTIDE SEQUENCE [LARGE SCALE GENOMIC DNA]</scope>
    <source>
        <strain evidence="6 7">DSM 105464</strain>
    </source>
</reference>
<keyword evidence="2 4" id="KW-0863">Zinc-finger</keyword>
<feature type="domain" description="MYND-type" evidence="5">
    <location>
        <begin position="22"/>
        <end position="60"/>
    </location>
</feature>
<evidence type="ECO:0000256" key="3">
    <source>
        <dbReference type="ARBA" id="ARBA00022833"/>
    </source>
</evidence>
<sequence>MCINPAQISIMIDRQLPMPGTCAHCQGPATRQCKGCVASTAWYCTADCQKIHWPEHRFECAPTRELTTADELARAVYRRRAPDDDDTLQQYGFAYLWTHQGETLFQVYISVLGDSGVPAKRLHQWRVSGRLFDELKTELGRHPGEPHQYLYTWLLQNPWIFDNEAVMRPDFLIFRPHKTPIIEYAGLPKWYTDEHLKNANMPKLWQQCFSLHVQVLADLDHRARIFGHHDEWVVFGFAACITEDVEAELLAVYDMLMWDCTFEEYYTAYRSASLLALFDAKGLGDSIREFDCLLDLLSTSPSAIRLVYFLKQSVLWDNVPLRPDVAKYFGFVSCRTTEERAQLKSLYKRLFVEVLVDPVHLHLAAARGKLYEVACLLVAMSDTEGTLFRRLLKEECPSSVAEHLLFARYTEGVDMTASGNLS</sequence>
<protein>
    <recommendedName>
        <fullName evidence="5">MYND-type domain-containing protein</fullName>
    </recommendedName>
</protein>
<keyword evidence="1" id="KW-0479">Metal-binding</keyword>